<evidence type="ECO:0000313" key="2">
    <source>
        <dbReference type="Proteomes" id="UP000622552"/>
    </source>
</evidence>
<evidence type="ECO:0000313" key="1">
    <source>
        <dbReference type="EMBL" id="MBG6135716.1"/>
    </source>
</evidence>
<dbReference type="RefSeq" id="WP_197002786.1">
    <property type="nucleotide sequence ID" value="NZ_BONS01000002.1"/>
</dbReference>
<keyword evidence="2" id="KW-1185">Reference proteome</keyword>
<dbReference type="AlphaFoldDB" id="A0A8J7GDM3"/>
<sequence length="331" mass="33935">MTSPGSSSFEDRALDALLDVLRYGGSPAVGEAQAIMLRRLALQGDVVASRLPAPRNITEVGGYLNLLDTLHQPDLRAEALASVLGIAGPPTPVGWTATAPALSTVSIANDRPPGAAGLSAPLSIGVRGDFAPALGAALDQIRARGSALPLSSPPAVLPPGNQPSGDVDLLAVLGRVLNLVSTAAFTDPITDPIVLARLATAPPGGYQVTTHVTPRAPGYDQVPPQDWRALTVDRATGGLTEFPLVGFRLLPVGPLLADTGFAPPDRLAAPAGPDDRAWARLVNVAGLVPGVTRLGDELALLYPPQEIAASALAPKLSWVWNGVTFAPPPAA</sequence>
<dbReference type="Proteomes" id="UP000622552">
    <property type="component" value="Unassembled WGS sequence"/>
</dbReference>
<protein>
    <submittedName>
        <fullName evidence="1">Uncharacterized protein</fullName>
    </submittedName>
</protein>
<dbReference type="EMBL" id="JADOUF010000001">
    <property type="protein sequence ID" value="MBG6135716.1"/>
    <property type="molecule type" value="Genomic_DNA"/>
</dbReference>
<name>A0A8J7GDM3_9ACTN</name>
<proteinExistence type="predicted"/>
<comment type="caution">
    <text evidence="1">The sequence shown here is derived from an EMBL/GenBank/DDBJ whole genome shotgun (WGS) entry which is preliminary data.</text>
</comment>
<accession>A0A8J7GDM3</accession>
<reference evidence="1" key="1">
    <citation type="submission" date="2020-11" db="EMBL/GenBank/DDBJ databases">
        <title>Sequencing the genomes of 1000 actinobacteria strains.</title>
        <authorList>
            <person name="Klenk H.-P."/>
        </authorList>
    </citation>
    <scope>NUCLEOTIDE SEQUENCE</scope>
    <source>
        <strain evidence="1">DSM 45356</strain>
    </source>
</reference>
<gene>
    <name evidence="1" type="ORF">IW245_001910</name>
</gene>
<organism evidence="1 2">
    <name type="scientific">Longispora fulva</name>
    <dbReference type="NCBI Taxonomy" id="619741"/>
    <lineage>
        <taxon>Bacteria</taxon>
        <taxon>Bacillati</taxon>
        <taxon>Actinomycetota</taxon>
        <taxon>Actinomycetes</taxon>
        <taxon>Micromonosporales</taxon>
        <taxon>Micromonosporaceae</taxon>
        <taxon>Longispora</taxon>
    </lineage>
</organism>